<keyword evidence="8" id="KW-0472">Membrane</keyword>
<evidence type="ECO:0000256" key="7">
    <source>
        <dbReference type="ARBA" id="ARBA00023014"/>
    </source>
</evidence>
<dbReference type="GO" id="GO:0046872">
    <property type="term" value="F:metal ion binding"/>
    <property type="evidence" value="ECO:0007669"/>
    <property type="project" value="UniProtKB-KW"/>
</dbReference>
<keyword evidence="12" id="KW-1185">Reference proteome</keyword>
<dbReference type="PROSITE" id="PS51318">
    <property type="entry name" value="TAT"/>
    <property type="match status" value="1"/>
</dbReference>
<dbReference type="Proteomes" id="UP000235653">
    <property type="component" value="Unassembled WGS sequence"/>
</dbReference>
<dbReference type="PROSITE" id="PS51379">
    <property type="entry name" value="4FE4S_FER_2"/>
    <property type="match status" value="1"/>
</dbReference>
<keyword evidence="5" id="KW-0732">Signal</keyword>
<evidence type="ECO:0000313" key="11">
    <source>
        <dbReference type="EMBL" id="PPD59051.1"/>
    </source>
</evidence>
<dbReference type="InterPro" id="IPR017900">
    <property type="entry name" value="4Fe4S_Fe_S_CS"/>
</dbReference>
<protein>
    <submittedName>
        <fullName evidence="11">Reductive dehalogenase</fullName>
    </submittedName>
</protein>
<comment type="subcellular location">
    <subcellularLocation>
        <location evidence="1">Cell membrane</location>
    </subcellularLocation>
</comment>
<sequence>MERRRKENKMAKFHSTVSRRDFMKGLGLVGAGAAALTTPVFHDLDEMVASGTGDMANPKKPWWIKELDFEKPTVEIDWTLIKRYNSTYSSQSNNALYDKDWSNVVKKEAELKKSWMTDRKPGFSIEDYAFRDIIGNPPGSTNPWVPAASSFKSPEAQGVPKYEGTPEYNSRMLRTALRTFGAFGMAYVPLTANAQKLVYSNGYTLEDTKIGYSDAKKGNVIPTQAGITYIPLMAPEMLTGYRGNPSATNRGTHSKGNQILGVVVSSGQRFLATLGYQGLSGSIGCGPAFFPLGGGSEMGRIGGQSISPTYGMTQTHNGLSTDLPIDPTHPIDAGIWKFCHTCGNCAIVCPSESINTDKIPSWEVPTFAQSFSNPDAQFSVPGKKVFFNNMSTCKTHCDLCGGGCNVCMANCVFSHLETAAVHIMVKATLGSTPTFNTFFKDMDRVMGYGLQQFGPGISPPLNGTFNPAAAEWWMIETPPFGWDGRATQAHAQ</sequence>
<gene>
    <name evidence="11" type="ORF">JP09_001505</name>
</gene>
<dbReference type="InterPro" id="IPR028894">
    <property type="entry name" value="RDH_dom"/>
</dbReference>
<keyword evidence="4" id="KW-0479">Metal-binding</keyword>
<dbReference type="NCBIfam" id="TIGR01409">
    <property type="entry name" value="TAT_signal_seq"/>
    <property type="match status" value="1"/>
</dbReference>
<keyword evidence="7" id="KW-0411">Iron-sulfur</keyword>
<evidence type="ECO:0000256" key="9">
    <source>
        <dbReference type="ARBA" id="ARBA00029374"/>
    </source>
</evidence>
<name>A0A2P5P9S6_9CHLR</name>
<dbReference type="InterPro" id="IPR017896">
    <property type="entry name" value="4Fe4S_Fe-S-bd"/>
</dbReference>
<evidence type="ECO:0000256" key="2">
    <source>
        <dbReference type="ARBA" id="ARBA00022475"/>
    </source>
</evidence>
<dbReference type="PROSITE" id="PS00198">
    <property type="entry name" value="4FE4S_FER_1"/>
    <property type="match status" value="1"/>
</dbReference>
<dbReference type="AlphaFoldDB" id="A0A2P5P9S6"/>
<proteinExistence type="predicted"/>
<dbReference type="OrthoDB" id="9815745at2"/>
<evidence type="ECO:0000256" key="1">
    <source>
        <dbReference type="ARBA" id="ARBA00004236"/>
    </source>
</evidence>
<comment type="caution">
    <text evidence="11">The sequence shown here is derived from an EMBL/GenBank/DDBJ whole genome shotgun (WGS) entry which is preliminary data.</text>
</comment>
<dbReference type="Pfam" id="PF13486">
    <property type="entry name" value="Dehalogenase"/>
    <property type="match status" value="1"/>
</dbReference>
<keyword evidence="2" id="KW-1003">Cell membrane</keyword>
<evidence type="ECO:0000313" key="12">
    <source>
        <dbReference type="Proteomes" id="UP000235653"/>
    </source>
</evidence>
<keyword evidence="6" id="KW-0408">Iron</keyword>
<dbReference type="GO" id="GO:0005886">
    <property type="term" value="C:plasma membrane"/>
    <property type="evidence" value="ECO:0007669"/>
    <property type="project" value="UniProtKB-SubCell"/>
</dbReference>
<dbReference type="InterPro" id="IPR019546">
    <property type="entry name" value="TAT_signal_bac_arc"/>
</dbReference>
<comment type="cofactor">
    <cofactor evidence="9">
        <name>corrinoid</name>
        <dbReference type="ChEBI" id="CHEBI:33913"/>
    </cofactor>
</comment>
<evidence type="ECO:0000259" key="10">
    <source>
        <dbReference type="PROSITE" id="PS51379"/>
    </source>
</evidence>
<dbReference type="EMBL" id="JQAN02000006">
    <property type="protein sequence ID" value="PPD59051.1"/>
    <property type="molecule type" value="Genomic_DNA"/>
</dbReference>
<evidence type="ECO:0000256" key="8">
    <source>
        <dbReference type="ARBA" id="ARBA00023136"/>
    </source>
</evidence>
<evidence type="ECO:0000256" key="4">
    <source>
        <dbReference type="ARBA" id="ARBA00022723"/>
    </source>
</evidence>
<evidence type="ECO:0000256" key="6">
    <source>
        <dbReference type="ARBA" id="ARBA00023004"/>
    </source>
</evidence>
<dbReference type="InterPro" id="IPR012832">
    <property type="entry name" value="RDH"/>
</dbReference>
<organism evidence="11 12">
    <name type="scientific">Dehalogenimonas etheniformans</name>
    <dbReference type="NCBI Taxonomy" id="1536648"/>
    <lineage>
        <taxon>Bacteria</taxon>
        <taxon>Bacillati</taxon>
        <taxon>Chloroflexota</taxon>
        <taxon>Dehalococcoidia</taxon>
        <taxon>Dehalococcoidales</taxon>
        <taxon>Dehalococcoidaceae</taxon>
        <taxon>Dehalogenimonas</taxon>
    </lineage>
</organism>
<dbReference type="NCBIfam" id="TIGR02486">
    <property type="entry name" value="RDH"/>
    <property type="match status" value="1"/>
</dbReference>
<evidence type="ECO:0000256" key="3">
    <source>
        <dbReference type="ARBA" id="ARBA00022485"/>
    </source>
</evidence>
<evidence type="ECO:0000256" key="5">
    <source>
        <dbReference type="ARBA" id="ARBA00022729"/>
    </source>
</evidence>
<reference evidence="11 12" key="1">
    <citation type="journal article" date="2017" name="ISME J.">
        <title>Grape pomace compost harbors organohalide-respiring Dehalogenimonas species with novel reductive dehalogenase genes.</title>
        <authorList>
            <person name="Yang Y."/>
            <person name="Higgins S.A."/>
            <person name="Yan J."/>
            <person name="Simsir B."/>
            <person name="Chourey K."/>
            <person name="Iyer R."/>
            <person name="Hettich R.L."/>
            <person name="Baldwin B."/>
            <person name="Ogles D.M."/>
            <person name="Loffler F.E."/>
        </authorList>
    </citation>
    <scope>NUCLEOTIDE SEQUENCE [LARGE SCALE GENOMIC DNA]</scope>
    <source>
        <strain evidence="11 12">GP</strain>
    </source>
</reference>
<keyword evidence="3" id="KW-0004">4Fe-4S</keyword>
<feature type="domain" description="4Fe-4S ferredoxin-type" evidence="10">
    <location>
        <begin position="327"/>
        <end position="359"/>
    </location>
</feature>
<dbReference type="GO" id="GO:0051539">
    <property type="term" value="F:4 iron, 4 sulfur cluster binding"/>
    <property type="evidence" value="ECO:0007669"/>
    <property type="project" value="UniProtKB-KW"/>
</dbReference>
<dbReference type="InterPro" id="IPR006311">
    <property type="entry name" value="TAT_signal"/>
</dbReference>
<accession>A0A2P5P9S6</accession>